<organism evidence="1 2">
    <name type="scientific">Portunus trituberculatus</name>
    <name type="common">Swimming crab</name>
    <name type="synonym">Neptunus trituberculatus</name>
    <dbReference type="NCBI Taxonomy" id="210409"/>
    <lineage>
        <taxon>Eukaryota</taxon>
        <taxon>Metazoa</taxon>
        <taxon>Ecdysozoa</taxon>
        <taxon>Arthropoda</taxon>
        <taxon>Crustacea</taxon>
        <taxon>Multicrustacea</taxon>
        <taxon>Malacostraca</taxon>
        <taxon>Eumalacostraca</taxon>
        <taxon>Eucarida</taxon>
        <taxon>Decapoda</taxon>
        <taxon>Pleocyemata</taxon>
        <taxon>Brachyura</taxon>
        <taxon>Eubrachyura</taxon>
        <taxon>Portunoidea</taxon>
        <taxon>Portunidae</taxon>
        <taxon>Portuninae</taxon>
        <taxon>Portunus</taxon>
    </lineage>
</organism>
<evidence type="ECO:0000313" key="1">
    <source>
        <dbReference type="EMBL" id="MPC19233.1"/>
    </source>
</evidence>
<dbReference type="AlphaFoldDB" id="A0A5B7DD89"/>
<dbReference type="EMBL" id="VSRR010000753">
    <property type="protein sequence ID" value="MPC19233.1"/>
    <property type="molecule type" value="Genomic_DNA"/>
</dbReference>
<proteinExistence type="predicted"/>
<keyword evidence="2" id="KW-1185">Reference proteome</keyword>
<name>A0A5B7DD89_PORTR</name>
<evidence type="ECO:0000313" key="2">
    <source>
        <dbReference type="Proteomes" id="UP000324222"/>
    </source>
</evidence>
<dbReference type="Proteomes" id="UP000324222">
    <property type="component" value="Unassembled WGS sequence"/>
</dbReference>
<reference evidence="1 2" key="1">
    <citation type="submission" date="2019-05" db="EMBL/GenBank/DDBJ databases">
        <title>Another draft genome of Portunus trituberculatus and its Hox gene families provides insights of decapod evolution.</title>
        <authorList>
            <person name="Jeong J.-H."/>
            <person name="Song I."/>
            <person name="Kim S."/>
            <person name="Choi T."/>
            <person name="Kim D."/>
            <person name="Ryu S."/>
            <person name="Kim W."/>
        </authorList>
    </citation>
    <scope>NUCLEOTIDE SEQUENCE [LARGE SCALE GENOMIC DNA]</scope>
    <source>
        <tissue evidence="1">Muscle</tissue>
    </source>
</reference>
<protein>
    <submittedName>
        <fullName evidence="1">Uncharacterized protein</fullName>
    </submittedName>
</protein>
<sequence length="77" mass="9124">MVCGSHLKEEPRDNTLVFCRGTFFTWEHRKKPWCSTHFFQKISKPRKFLSKVLFVEKHVYCKKFTPLLLHSATLPVG</sequence>
<gene>
    <name evidence="1" type="ORF">E2C01_012144</name>
</gene>
<comment type="caution">
    <text evidence="1">The sequence shown here is derived from an EMBL/GenBank/DDBJ whole genome shotgun (WGS) entry which is preliminary data.</text>
</comment>
<accession>A0A5B7DD89</accession>